<reference evidence="2" key="2">
    <citation type="submission" date="2020-05" db="UniProtKB">
        <authorList>
            <consortium name="EnsemblMetazoa"/>
        </authorList>
    </citation>
    <scope>IDENTIFICATION</scope>
    <source>
        <strain evidence="2">CM1001059</strain>
    </source>
</reference>
<feature type="region of interest" description="Disordered" evidence="1">
    <location>
        <begin position="1"/>
        <end position="47"/>
    </location>
</feature>
<dbReference type="VEuPathDB" id="VectorBase:AMEC021408"/>
<organism evidence="2 3">
    <name type="scientific">Anopheles melas</name>
    <dbReference type="NCBI Taxonomy" id="34690"/>
    <lineage>
        <taxon>Eukaryota</taxon>
        <taxon>Metazoa</taxon>
        <taxon>Ecdysozoa</taxon>
        <taxon>Arthropoda</taxon>
        <taxon>Hexapoda</taxon>
        <taxon>Insecta</taxon>
        <taxon>Pterygota</taxon>
        <taxon>Neoptera</taxon>
        <taxon>Endopterygota</taxon>
        <taxon>Diptera</taxon>
        <taxon>Nematocera</taxon>
        <taxon>Culicoidea</taxon>
        <taxon>Culicidae</taxon>
        <taxon>Anophelinae</taxon>
        <taxon>Anopheles</taxon>
    </lineage>
</organism>
<evidence type="ECO:0000256" key="1">
    <source>
        <dbReference type="SAM" id="MobiDB-lite"/>
    </source>
</evidence>
<dbReference type="Proteomes" id="UP000075902">
    <property type="component" value="Unassembled WGS sequence"/>
</dbReference>
<keyword evidence="3" id="KW-1185">Reference proteome</keyword>
<dbReference type="AlphaFoldDB" id="A0A182UJA2"/>
<evidence type="ECO:0000313" key="2">
    <source>
        <dbReference type="EnsemblMetazoa" id="AMEC021408-PA"/>
    </source>
</evidence>
<reference evidence="3" key="1">
    <citation type="submission" date="2014-01" db="EMBL/GenBank/DDBJ databases">
        <title>The Genome Sequence of Anopheles melas CM1001059_A (V2).</title>
        <authorList>
            <consortium name="The Broad Institute Genomics Platform"/>
            <person name="Neafsey D.E."/>
            <person name="Besansky N."/>
            <person name="Howell P."/>
            <person name="Walton C."/>
            <person name="Young S.K."/>
            <person name="Zeng Q."/>
            <person name="Gargeya S."/>
            <person name="Fitzgerald M."/>
            <person name="Haas B."/>
            <person name="Abouelleil A."/>
            <person name="Allen A.W."/>
            <person name="Alvarado L."/>
            <person name="Arachchi H.M."/>
            <person name="Berlin A.M."/>
            <person name="Chapman S.B."/>
            <person name="Gainer-Dewar J."/>
            <person name="Goldberg J."/>
            <person name="Griggs A."/>
            <person name="Gujja S."/>
            <person name="Hansen M."/>
            <person name="Howarth C."/>
            <person name="Imamovic A."/>
            <person name="Ireland A."/>
            <person name="Larimer J."/>
            <person name="McCowan C."/>
            <person name="Murphy C."/>
            <person name="Pearson M."/>
            <person name="Poon T.W."/>
            <person name="Priest M."/>
            <person name="Roberts A."/>
            <person name="Saif S."/>
            <person name="Shea T."/>
            <person name="Sisk P."/>
            <person name="Sykes S."/>
            <person name="Wortman J."/>
            <person name="Nusbaum C."/>
            <person name="Birren B."/>
        </authorList>
    </citation>
    <scope>NUCLEOTIDE SEQUENCE [LARGE SCALE GENOMIC DNA]</scope>
    <source>
        <strain evidence="3">CM1001059</strain>
    </source>
</reference>
<proteinExistence type="predicted"/>
<evidence type="ECO:0000313" key="3">
    <source>
        <dbReference type="Proteomes" id="UP000075902"/>
    </source>
</evidence>
<protein>
    <submittedName>
        <fullName evidence="2">Uncharacterized protein</fullName>
    </submittedName>
</protein>
<name>A0A182UJA2_9DIPT</name>
<accession>A0A182UJA2</accession>
<sequence>MASSLEPRTTSAAPAPLLDGEPSNRIAAPPAGATCVDAGSSPASPDEPFCCSSISSSSSMSTALGSADAVRPTVVDDSCTDESAAAAITTLLPEEATSGSDVGRALLLWLSEEEDTEDEAPSPDTRRSCAFEPTEPSALADLEEAVEVDAACGSGFFVIMIFGGTNCGAAADEADDGGEDTLGAGVELATRQLEESVIALVTVTDDLVELGNFDATLTLAVDVKNSIHHYCSPPLLGQIPPKELPLRRRECRRVLVKKTKKR</sequence>
<feature type="compositionally biased region" description="Polar residues" evidence="1">
    <location>
        <begin position="1"/>
        <end position="12"/>
    </location>
</feature>
<dbReference type="EnsemblMetazoa" id="AMEC021408-RA">
    <property type="protein sequence ID" value="AMEC021408-PA"/>
    <property type="gene ID" value="AMEC021408"/>
</dbReference>